<name>A0ABS3U9X9_9ACTN</name>
<dbReference type="Proteomes" id="UP000681341">
    <property type="component" value="Unassembled WGS sequence"/>
</dbReference>
<proteinExistence type="predicted"/>
<evidence type="ECO:0000313" key="1">
    <source>
        <dbReference type="EMBL" id="MBO3735589.1"/>
    </source>
</evidence>
<comment type="caution">
    <text evidence="1">The sequence shown here is derived from an EMBL/GenBank/DDBJ whole genome shotgun (WGS) entry which is preliminary data.</text>
</comment>
<dbReference type="RefSeq" id="WP_208499261.1">
    <property type="nucleotide sequence ID" value="NZ_JAGFNP010000016.1"/>
</dbReference>
<gene>
    <name evidence="1" type="ORF">J5V16_22425</name>
</gene>
<sequence length="277" mass="30951">MTGAGEPRKSHPLARALVDIVDAAMSDGATSVDADDGAVRISVHDVAANGVKRWGKFARKRDLPYRKELPVAEVLADQRLTWFFETMRQLHIPVQGAAGYLEAEWQGVPFTSFAAYAMRTTGGLETFRFVCTPLSRPYPDLTFDLRLNSYPEQRAHLYPRLGEYKKVDGPKPPSKLKPSVLGKVPGIREARKFVDDFLTYPPHVHTASEAYAAQVAARPYEPLVFKRDWMVRGSWLVMFEEEHIRALGAPDETPKFLDALPHIRFLVDPPGAPAPGE</sequence>
<accession>A0ABS3U9X9</accession>
<organism evidence="1 2">
    <name type="scientific">Glycomyces niveus</name>
    <dbReference type="NCBI Taxonomy" id="2820287"/>
    <lineage>
        <taxon>Bacteria</taxon>
        <taxon>Bacillati</taxon>
        <taxon>Actinomycetota</taxon>
        <taxon>Actinomycetes</taxon>
        <taxon>Glycomycetales</taxon>
        <taxon>Glycomycetaceae</taxon>
        <taxon>Glycomyces</taxon>
    </lineage>
</organism>
<dbReference type="EMBL" id="JAGFNP010000016">
    <property type="protein sequence ID" value="MBO3735589.1"/>
    <property type="molecule type" value="Genomic_DNA"/>
</dbReference>
<protein>
    <submittedName>
        <fullName evidence="1">Uncharacterized protein</fullName>
    </submittedName>
</protein>
<evidence type="ECO:0000313" key="2">
    <source>
        <dbReference type="Proteomes" id="UP000681341"/>
    </source>
</evidence>
<reference evidence="1 2" key="1">
    <citation type="submission" date="2021-03" db="EMBL/GenBank/DDBJ databases">
        <title>Glycomyces sp. nov., a novel actinomycete isolated from soil.</title>
        <authorList>
            <person name="Yang X."/>
            <person name="Xu X."/>
        </authorList>
    </citation>
    <scope>NUCLEOTIDE SEQUENCE [LARGE SCALE GENOMIC DNA]</scope>
    <source>
        <strain evidence="1 2">NEAU-S30</strain>
    </source>
</reference>
<keyword evidence="2" id="KW-1185">Reference proteome</keyword>